<dbReference type="EMBL" id="CABEEZ010000053">
    <property type="protein sequence ID" value="VTR27516.1"/>
    <property type="molecule type" value="Genomic_DNA"/>
</dbReference>
<keyword evidence="1" id="KW-0540">Nuclease</keyword>
<proteinExistence type="predicted"/>
<gene>
    <name evidence="1" type="ORF">NCTC12965_02563</name>
</gene>
<dbReference type="GO" id="GO:0004519">
    <property type="term" value="F:endonuclease activity"/>
    <property type="evidence" value="ECO:0007669"/>
    <property type="project" value="UniProtKB-KW"/>
</dbReference>
<name>A0A4U9U3S7_SERFO</name>
<dbReference type="AlphaFoldDB" id="A0A4U9U3S7"/>
<evidence type="ECO:0000313" key="1">
    <source>
        <dbReference type="EMBL" id="VTR27516.1"/>
    </source>
</evidence>
<keyword evidence="1" id="KW-0378">Hydrolase</keyword>
<organism evidence="1">
    <name type="scientific">Serratia fonticola</name>
    <dbReference type="NCBI Taxonomy" id="47917"/>
    <lineage>
        <taxon>Bacteria</taxon>
        <taxon>Pseudomonadati</taxon>
        <taxon>Pseudomonadota</taxon>
        <taxon>Gammaproteobacteria</taxon>
        <taxon>Enterobacterales</taxon>
        <taxon>Yersiniaceae</taxon>
        <taxon>Serratia</taxon>
    </lineage>
</organism>
<protein>
    <submittedName>
        <fullName evidence="1">AP endonuclease family 2 C terminus</fullName>
    </submittedName>
</protein>
<keyword evidence="1" id="KW-0255">Endonuclease</keyword>
<sequence length="51" mass="5578">MECCLKHPQTGAEEGAAFIRNHIIPVTDKVFDDFAGAPVNQQQINALLGIR</sequence>
<accession>A0A4U9U3S7</accession>
<reference evidence="1" key="1">
    <citation type="submission" date="2019-05" db="EMBL/GenBank/DDBJ databases">
        <authorList>
            <consortium name="Pathogen Informatics"/>
        </authorList>
    </citation>
    <scope>NUCLEOTIDE SEQUENCE [LARGE SCALE GENOMIC DNA]</scope>
    <source>
        <strain evidence="1">NCTC12965</strain>
    </source>
</reference>